<dbReference type="Pfam" id="PF01263">
    <property type="entry name" value="Aldose_epim"/>
    <property type="match status" value="1"/>
</dbReference>
<keyword evidence="1" id="KW-0413">Isomerase</keyword>
<dbReference type="KEGG" id="amuc:Pan181_23720"/>
<dbReference type="InterPro" id="IPR011013">
    <property type="entry name" value="Gal_mutarotase_sf_dom"/>
</dbReference>
<dbReference type="Gene3D" id="2.70.98.10">
    <property type="match status" value="1"/>
</dbReference>
<evidence type="ECO:0000313" key="1">
    <source>
        <dbReference type="EMBL" id="QDU56167.1"/>
    </source>
</evidence>
<reference evidence="1 2" key="1">
    <citation type="submission" date="2019-02" db="EMBL/GenBank/DDBJ databases">
        <title>Deep-cultivation of Planctomycetes and their phenomic and genomic characterization uncovers novel biology.</title>
        <authorList>
            <person name="Wiegand S."/>
            <person name="Jogler M."/>
            <person name="Boedeker C."/>
            <person name="Pinto D."/>
            <person name="Vollmers J."/>
            <person name="Rivas-Marin E."/>
            <person name="Kohn T."/>
            <person name="Peeters S.H."/>
            <person name="Heuer A."/>
            <person name="Rast P."/>
            <person name="Oberbeckmann S."/>
            <person name="Bunk B."/>
            <person name="Jeske O."/>
            <person name="Meyerdierks A."/>
            <person name="Storesund J.E."/>
            <person name="Kallscheuer N."/>
            <person name="Luecker S."/>
            <person name="Lage O.M."/>
            <person name="Pohl T."/>
            <person name="Merkel B.J."/>
            <person name="Hornburger P."/>
            <person name="Mueller R.-W."/>
            <person name="Bruemmer F."/>
            <person name="Labrenz M."/>
            <person name="Spormann A.M."/>
            <person name="Op den Camp H."/>
            <person name="Overmann J."/>
            <person name="Amann R."/>
            <person name="Jetten M.S.M."/>
            <person name="Mascher T."/>
            <person name="Medema M.H."/>
            <person name="Devos D.P."/>
            <person name="Kaster A.-K."/>
            <person name="Ovreas L."/>
            <person name="Rohde M."/>
            <person name="Galperin M.Y."/>
            <person name="Jogler C."/>
        </authorList>
    </citation>
    <scope>NUCLEOTIDE SEQUENCE [LARGE SCALE GENOMIC DNA]</scope>
    <source>
        <strain evidence="1 2">Pan181</strain>
    </source>
</reference>
<keyword evidence="2" id="KW-1185">Reference proteome</keyword>
<dbReference type="EMBL" id="CP036278">
    <property type="protein sequence ID" value="QDU56167.1"/>
    <property type="molecule type" value="Genomic_DNA"/>
</dbReference>
<gene>
    <name evidence="1" type="primary">galM</name>
    <name evidence="1" type="ORF">Pan181_23720</name>
</gene>
<organism evidence="1 2">
    <name type="scientific">Aeoliella mucimassa</name>
    <dbReference type="NCBI Taxonomy" id="2527972"/>
    <lineage>
        <taxon>Bacteria</taxon>
        <taxon>Pseudomonadati</taxon>
        <taxon>Planctomycetota</taxon>
        <taxon>Planctomycetia</taxon>
        <taxon>Pirellulales</taxon>
        <taxon>Lacipirellulaceae</taxon>
        <taxon>Aeoliella</taxon>
    </lineage>
</organism>
<dbReference type="GO" id="GO:0030246">
    <property type="term" value="F:carbohydrate binding"/>
    <property type="evidence" value="ECO:0007669"/>
    <property type="project" value="InterPro"/>
</dbReference>
<dbReference type="AlphaFoldDB" id="A0A518AN58"/>
<dbReference type="CDD" id="cd01081">
    <property type="entry name" value="Aldose_epim"/>
    <property type="match status" value="1"/>
</dbReference>
<dbReference type="PANTHER" id="PTHR11122:SF13">
    <property type="entry name" value="GLUCOSE-6-PHOSPHATE 1-EPIMERASE"/>
    <property type="match status" value="1"/>
</dbReference>
<accession>A0A518AN58</accession>
<dbReference type="EC" id="5.1.3.3" evidence="1"/>
<dbReference type="RefSeq" id="WP_145246916.1">
    <property type="nucleotide sequence ID" value="NZ_CP036278.1"/>
</dbReference>
<dbReference type="GO" id="GO:0005975">
    <property type="term" value="P:carbohydrate metabolic process"/>
    <property type="evidence" value="ECO:0007669"/>
    <property type="project" value="InterPro"/>
</dbReference>
<dbReference type="GO" id="GO:0004034">
    <property type="term" value="F:aldose 1-epimerase activity"/>
    <property type="evidence" value="ECO:0007669"/>
    <property type="project" value="UniProtKB-EC"/>
</dbReference>
<dbReference type="SUPFAM" id="SSF74650">
    <property type="entry name" value="Galactose mutarotase-like"/>
    <property type="match status" value="1"/>
</dbReference>
<dbReference type="InterPro" id="IPR008183">
    <property type="entry name" value="Aldose_1/G6P_1-epimerase"/>
</dbReference>
<dbReference type="PANTHER" id="PTHR11122">
    <property type="entry name" value="APOSPORY-ASSOCIATED PROTEIN C-RELATED"/>
    <property type="match status" value="1"/>
</dbReference>
<evidence type="ECO:0000313" key="2">
    <source>
        <dbReference type="Proteomes" id="UP000315750"/>
    </source>
</evidence>
<name>A0A518AN58_9BACT</name>
<dbReference type="InterPro" id="IPR014718">
    <property type="entry name" value="GH-type_carb-bd"/>
</dbReference>
<proteinExistence type="predicted"/>
<sequence>MKTVTLRDAATGNSASILIDLGFNCYEWTVQFADGPQDLLWAEDGFAAGDRRPSGSGIPLLFPFPGRIGHSQYSYEGRDYVLDHDPARPHALHGFVFNRPWKVIEQTDTKVVGEFHAAEVDPTILEHWPSDFTVVASYELVGNELRFEAEFANSGEGPLPWGFGTHAYLRLPMASGSATADTLLTAPLDREWPMVDMLPTGEQTKLAEDITFSGGLKLGERKFDTVYANAVEQGMVQTVVADPMSGRRVVQEYEASEYPVAVVYTPGDRQAVCIEPYTCVPDPFRLEKMGISTGLHVLKPGEKAATKVVLRAEE</sequence>
<protein>
    <submittedName>
        <fullName evidence="1">Aldose 1-epimerase</fullName>
        <ecNumber evidence="1">5.1.3.3</ecNumber>
    </submittedName>
</protein>
<dbReference type="OrthoDB" id="9795355at2"/>
<dbReference type="Proteomes" id="UP000315750">
    <property type="component" value="Chromosome"/>
</dbReference>